<dbReference type="GO" id="GO:0043952">
    <property type="term" value="P:protein transport by the Sec complex"/>
    <property type="evidence" value="ECO:0007669"/>
    <property type="project" value="TreeGrafter"/>
</dbReference>
<evidence type="ECO:0000256" key="6">
    <source>
        <dbReference type="ARBA" id="ARBA00022840"/>
    </source>
</evidence>
<feature type="domain" description="SecA family profile" evidence="14">
    <location>
        <begin position="35"/>
        <end position="624"/>
    </location>
</feature>
<dbReference type="Pfam" id="PF01043">
    <property type="entry name" value="SecA_PP_bind"/>
    <property type="match status" value="1"/>
</dbReference>
<evidence type="ECO:0000256" key="7">
    <source>
        <dbReference type="ARBA" id="ARBA00022927"/>
    </source>
</evidence>
<dbReference type="CDD" id="cd18803">
    <property type="entry name" value="SF2_C_secA"/>
    <property type="match status" value="1"/>
</dbReference>
<comment type="catalytic activity">
    <reaction evidence="11">
        <text>ATP + H2O + cellular proteinSide 1 = ADP + phosphate + cellular proteinSide 2.</text>
        <dbReference type="EC" id="7.4.2.8"/>
    </reaction>
</comment>
<dbReference type="InterPro" id="IPR014018">
    <property type="entry name" value="SecA_motor_DEAD"/>
</dbReference>
<dbReference type="GO" id="GO:0005886">
    <property type="term" value="C:plasma membrane"/>
    <property type="evidence" value="ECO:0007669"/>
    <property type="project" value="UniProtKB-SubCell"/>
</dbReference>
<dbReference type="CDD" id="cd17928">
    <property type="entry name" value="DEXDc_SecA"/>
    <property type="match status" value="1"/>
</dbReference>
<reference evidence="15 16" key="1">
    <citation type="submission" date="2016-10" db="EMBL/GenBank/DDBJ databases">
        <authorList>
            <person name="de Groot N.N."/>
        </authorList>
    </citation>
    <scope>NUCLEOTIDE SEQUENCE [LARGE SCALE GENOMIC DNA]</scope>
    <source>
        <strain evidence="15 16">DSM 22012</strain>
    </source>
</reference>
<dbReference type="GO" id="GO:0005829">
    <property type="term" value="C:cytosol"/>
    <property type="evidence" value="ECO:0007669"/>
    <property type="project" value="TreeGrafter"/>
</dbReference>
<keyword evidence="5 11" id="KW-0547">Nucleotide-binding</keyword>
<keyword evidence="8 11" id="KW-1278">Translocase</keyword>
<feature type="domain" description="Helicase C-terminal" evidence="13">
    <location>
        <begin position="465"/>
        <end position="621"/>
    </location>
</feature>
<dbReference type="PROSITE" id="PS51194">
    <property type="entry name" value="HELICASE_CTER"/>
    <property type="match status" value="1"/>
</dbReference>
<dbReference type="EC" id="7.4.2.8" evidence="11"/>
<dbReference type="InterPro" id="IPR014001">
    <property type="entry name" value="Helicase_ATP-bd"/>
</dbReference>
<keyword evidence="4" id="KW-0997">Cell inner membrane</keyword>
<keyword evidence="1 11" id="KW-0813">Transport</keyword>
<dbReference type="Proteomes" id="UP000236745">
    <property type="component" value="Unassembled WGS sequence"/>
</dbReference>
<keyword evidence="9 11" id="KW-0811">Translocation</keyword>
<dbReference type="Pfam" id="PF07517">
    <property type="entry name" value="SecA_DEAD"/>
    <property type="match status" value="1"/>
</dbReference>
<dbReference type="PROSITE" id="PS51192">
    <property type="entry name" value="HELICASE_ATP_BIND_1"/>
    <property type="match status" value="1"/>
</dbReference>
<dbReference type="PANTHER" id="PTHR30612">
    <property type="entry name" value="SECA INNER MEMBRANE COMPONENT OF SEC PROTEIN SECRETION SYSTEM"/>
    <property type="match status" value="1"/>
</dbReference>
<evidence type="ECO:0000256" key="8">
    <source>
        <dbReference type="ARBA" id="ARBA00022967"/>
    </source>
</evidence>
<evidence type="ECO:0000256" key="3">
    <source>
        <dbReference type="ARBA" id="ARBA00022490"/>
    </source>
</evidence>
<keyword evidence="7 11" id="KW-0653">Protein transport</keyword>
<accession>A0A1H6AH99</accession>
<evidence type="ECO:0000256" key="10">
    <source>
        <dbReference type="ARBA" id="ARBA00023136"/>
    </source>
</evidence>
<dbReference type="Pfam" id="PF21090">
    <property type="entry name" value="P-loop_SecA"/>
    <property type="match status" value="2"/>
</dbReference>
<evidence type="ECO:0000256" key="2">
    <source>
        <dbReference type="ARBA" id="ARBA00022475"/>
    </source>
</evidence>
<comment type="similarity">
    <text evidence="11">Belongs to the SecA family.</text>
</comment>
<evidence type="ECO:0000259" key="12">
    <source>
        <dbReference type="PROSITE" id="PS51192"/>
    </source>
</evidence>
<dbReference type="PANTHER" id="PTHR30612:SF0">
    <property type="entry name" value="CHLOROPLAST PROTEIN-TRANSPORTING ATPASE"/>
    <property type="match status" value="1"/>
</dbReference>
<dbReference type="InterPro" id="IPR011115">
    <property type="entry name" value="SecA_DEAD"/>
</dbReference>
<dbReference type="EMBL" id="FNVQ01000002">
    <property type="protein sequence ID" value="SEG48149.1"/>
    <property type="molecule type" value="Genomic_DNA"/>
</dbReference>
<keyword evidence="3 11" id="KW-0963">Cytoplasm</keyword>
<keyword evidence="16" id="KW-1185">Reference proteome</keyword>
<evidence type="ECO:0000313" key="16">
    <source>
        <dbReference type="Proteomes" id="UP000236745"/>
    </source>
</evidence>
<evidence type="ECO:0000256" key="4">
    <source>
        <dbReference type="ARBA" id="ARBA00022519"/>
    </source>
</evidence>
<keyword evidence="6 11" id="KW-0067">ATP-binding</keyword>
<dbReference type="RefSeq" id="WP_200826750.1">
    <property type="nucleotide sequence ID" value="NZ_FNVQ01000002.1"/>
</dbReference>
<feature type="domain" description="Helicase ATP-binding" evidence="12">
    <location>
        <begin position="121"/>
        <end position="317"/>
    </location>
</feature>
<dbReference type="GO" id="GO:0031522">
    <property type="term" value="C:cell envelope Sec protein transport complex"/>
    <property type="evidence" value="ECO:0007669"/>
    <property type="project" value="TreeGrafter"/>
</dbReference>
<evidence type="ECO:0000256" key="5">
    <source>
        <dbReference type="ARBA" id="ARBA00022741"/>
    </source>
</evidence>
<name>A0A1H6AH99_9GAMM</name>
<dbReference type="InterPro" id="IPR000185">
    <property type="entry name" value="SecA"/>
</dbReference>
<evidence type="ECO:0000256" key="9">
    <source>
        <dbReference type="ARBA" id="ARBA00023010"/>
    </source>
</evidence>
<sequence length="662" mass="74379">MTAKVSQPALLPEVRLSYSAERDDRADDWEDRLSLAVASVPVRVWSQTYSRRARSALARINRLEPRLQSLDANGLAVEVENTRMNLRRDGIRSRAIYPAFALIRELCRRHLGMRHHDVQLLGGLAMLHGRLAEMDTGEGKTLTAALAAASAALAGIPVHVVTVNDYLAERDAQSLEPLYTALGLRVAVIKGGMERPERRQAYATEIVYCSNKELVFDYLRDRVTLAGKPSDMRRRVRNLLGAESPESGLVMRGLHFAIVDEADSVLVDEAKTPLIISRQSDVEAEKAWAGEALRLAAELEQPLHYRLRASERRIELTRQGRDYLEEAARDLGGIWESRIRREESVRQALSAQLLFKRGDHYLVLEGKVQIVDEYTGRIQPDRSWSDGLHQLIEVKEEVEVTPRNEVMARITYQRFFRRYLTLSGMSGTAREVRKELWNVYRLPVVRIPPNSPSLMRRLPARVVDSAEQKWTQVAERADQERLAGRPVLIGTRSVAASQTVSERLTDLGLEHAVLNAENDAEEAQIIARAGEPGCITVATNMAGRGVDISLPEEVVERGGLHVILTERHDSARIDRQLEGRCARRGQPGSCEAILSMEDALLEMFNESFSLSLTRLSASDSMRLKLLRKAQKRAEASHARTRRDLLRQDQKLVNLLAFAGGLE</sequence>
<dbReference type="PROSITE" id="PS01312">
    <property type="entry name" value="SECA"/>
    <property type="match status" value="1"/>
</dbReference>
<dbReference type="GO" id="GO:0008564">
    <property type="term" value="F:protein-exporting ATPase activity"/>
    <property type="evidence" value="ECO:0007669"/>
    <property type="project" value="UniProtKB-EC"/>
</dbReference>
<dbReference type="InterPro" id="IPR020937">
    <property type="entry name" value="SecA_CS"/>
</dbReference>
<dbReference type="GO" id="GO:0065002">
    <property type="term" value="P:intracellular protein transmembrane transport"/>
    <property type="evidence" value="ECO:0007669"/>
    <property type="project" value="UniProtKB-UniRule"/>
</dbReference>
<dbReference type="SMART" id="SM00957">
    <property type="entry name" value="SecA_DEAD"/>
    <property type="match status" value="1"/>
</dbReference>
<dbReference type="InterPro" id="IPR036670">
    <property type="entry name" value="SecA_X-link_sf"/>
</dbReference>
<dbReference type="GO" id="GO:0005524">
    <property type="term" value="F:ATP binding"/>
    <property type="evidence" value="ECO:0007669"/>
    <property type="project" value="UniProtKB-UniRule"/>
</dbReference>
<protein>
    <recommendedName>
        <fullName evidence="11">Protein translocase subunit SecA</fullName>
        <ecNumber evidence="11">7.4.2.8</ecNumber>
    </recommendedName>
</protein>
<dbReference type="Gene3D" id="3.40.50.300">
    <property type="entry name" value="P-loop containing nucleotide triphosphate hydrolases"/>
    <property type="match status" value="2"/>
</dbReference>
<dbReference type="InterPro" id="IPR027417">
    <property type="entry name" value="P-loop_NTPase"/>
</dbReference>
<dbReference type="InterPro" id="IPR011130">
    <property type="entry name" value="SecA_preprotein_X-link_dom"/>
</dbReference>
<dbReference type="InterPro" id="IPR001650">
    <property type="entry name" value="Helicase_C-like"/>
</dbReference>
<organism evidence="15 16">
    <name type="scientific">Marinobacterium lutimaris</name>
    <dbReference type="NCBI Taxonomy" id="568106"/>
    <lineage>
        <taxon>Bacteria</taxon>
        <taxon>Pseudomonadati</taxon>
        <taxon>Pseudomonadota</taxon>
        <taxon>Gammaproteobacteria</taxon>
        <taxon>Oceanospirillales</taxon>
        <taxon>Oceanospirillaceae</taxon>
        <taxon>Marinobacterium</taxon>
    </lineage>
</organism>
<dbReference type="SUPFAM" id="SSF81767">
    <property type="entry name" value="Pre-protein crosslinking domain of SecA"/>
    <property type="match status" value="1"/>
</dbReference>
<keyword evidence="10 11" id="KW-0472">Membrane</keyword>
<dbReference type="InterPro" id="IPR044722">
    <property type="entry name" value="SecA_SF2_C"/>
</dbReference>
<dbReference type="GO" id="GO:0006605">
    <property type="term" value="P:protein targeting"/>
    <property type="evidence" value="ECO:0007669"/>
    <property type="project" value="UniProtKB-UniRule"/>
</dbReference>
<evidence type="ECO:0000256" key="1">
    <source>
        <dbReference type="ARBA" id="ARBA00022448"/>
    </source>
</evidence>
<dbReference type="SMART" id="SM00958">
    <property type="entry name" value="SecA_PP_bind"/>
    <property type="match status" value="1"/>
</dbReference>
<keyword evidence="2 11" id="KW-1003">Cell membrane</keyword>
<evidence type="ECO:0000259" key="14">
    <source>
        <dbReference type="PROSITE" id="PS51196"/>
    </source>
</evidence>
<comment type="function">
    <text evidence="11">Part of the Sec protein translocase complex. Interacts with the SecYEG preprotein conducting channel. Has a central role in coupling the hydrolysis of ATP to the transfer of proteins into and across the cell membrane, serving both as a receptor for the preprotein-SecB complex and as an ATP-driven molecular motor driving the stepwise translocation of polypeptide chains across the membrane.</text>
</comment>
<dbReference type="GO" id="GO:0017038">
    <property type="term" value="P:protein import"/>
    <property type="evidence" value="ECO:0007669"/>
    <property type="project" value="InterPro"/>
</dbReference>
<dbReference type="PROSITE" id="PS51196">
    <property type="entry name" value="SECA_MOTOR_DEAD"/>
    <property type="match status" value="1"/>
</dbReference>
<evidence type="ECO:0000259" key="13">
    <source>
        <dbReference type="PROSITE" id="PS51194"/>
    </source>
</evidence>
<dbReference type="PRINTS" id="PR00906">
    <property type="entry name" value="SECA"/>
</dbReference>
<dbReference type="SUPFAM" id="SSF52540">
    <property type="entry name" value="P-loop containing nucleoside triphosphate hydrolases"/>
    <property type="match status" value="2"/>
</dbReference>
<dbReference type="FunFam" id="3.40.50.300:FF:000429">
    <property type="entry name" value="Preprotein translocase subunit SecA"/>
    <property type="match status" value="1"/>
</dbReference>
<dbReference type="Gene3D" id="3.90.1440.10">
    <property type="entry name" value="SecA, preprotein cross-linking domain"/>
    <property type="match status" value="1"/>
</dbReference>
<evidence type="ECO:0000256" key="11">
    <source>
        <dbReference type="HAMAP-Rule" id="MF_01382"/>
    </source>
</evidence>
<feature type="binding site" evidence="11">
    <location>
        <position position="547"/>
    </location>
    <ligand>
        <name>ATP</name>
        <dbReference type="ChEBI" id="CHEBI:30616"/>
    </ligand>
</feature>
<comment type="subcellular location">
    <subcellularLocation>
        <location evidence="11">Cell membrane</location>
        <topology evidence="11">Peripheral membrane protein</topology>
        <orientation evidence="11">Cytoplasmic side</orientation>
    </subcellularLocation>
    <subcellularLocation>
        <location evidence="11">Cytoplasm</location>
    </subcellularLocation>
    <text evidence="11">Distribution is 50-50.</text>
</comment>
<dbReference type="HAMAP" id="MF_01382">
    <property type="entry name" value="SecA"/>
    <property type="match status" value="1"/>
</dbReference>
<gene>
    <name evidence="11" type="primary">secA</name>
    <name evidence="15" type="ORF">SAMN05444390_10240</name>
</gene>
<dbReference type="AlphaFoldDB" id="A0A1H6AH99"/>
<proteinExistence type="inferred from homology"/>
<comment type="subunit">
    <text evidence="11">Monomer and homodimer. Part of the essential Sec protein translocation apparatus which comprises SecA, SecYEG and auxiliary proteins SecDF-YajC and YidC.</text>
</comment>
<feature type="binding site" evidence="11">
    <location>
        <begin position="137"/>
        <end position="141"/>
    </location>
    <ligand>
        <name>ATP</name>
        <dbReference type="ChEBI" id="CHEBI:30616"/>
    </ligand>
</feature>
<evidence type="ECO:0000313" key="15">
    <source>
        <dbReference type="EMBL" id="SEG48149.1"/>
    </source>
</evidence>
<feature type="binding site" evidence="11">
    <location>
        <position position="119"/>
    </location>
    <ligand>
        <name>ATP</name>
        <dbReference type="ChEBI" id="CHEBI:30616"/>
    </ligand>
</feature>